<dbReference type="InterPro" id="IPR030374">
    <property type="entry name" value="PABS"/>
</dbReference>
<feature type="domain" description="PABS" evidence="5">
    <location>
        <begin position="1"/>
        <end position="174"/>
    </location>
</feature>
<dbReference type="AlphaFoldDB" id="A0A411PGB8"/>
<feature type="active site" description="Proton acceptor" evidence="4">
    <location>
        <position position="140"/>
    </location>
</feature>
<dbReference type="KEGG" id="smai:EXU30_07770"/>
<evidence type="ECO:0000256" key="4">
    <source>
        <dbReference type="PROSITE-ProRule" id="PRU00354"/>
    </source>
</evidence>
<evidence type="ECO:0000256" key="2">
    <source>
        <dbReference type="ARBA" id="ARBA00022679"/>
    </source>
</evidence>
<dbReference type="GO" id="GO:0006596">
    <property type="term" value="P:polyamine biosynthetic process"/>
    <property type="evidence" value="ECO:0007669"/>
    <property type="project" value="UniProtKB-UniRule"/>
</dbReference>
<evidence type="ECO:0000313" key="6">
    <source>
        <dbReference type="EMBL" id="QBF82603.1"/>
    </source>
</evidence>
<keyword evidence="7" id="KW-1185">Reference proteome</keyword>
<sequence>MSEFKPIHRANDEYGELTVLDDGQYRVLAFGDNDEQSKLDKASPHLPQHSYIQAMLAALLFNTPKSAIILGLGGGALVHALKHYDSAIKMTAVELRAPVIEAAKRFFQLPIGKKLKLVNQDALEFIASAEHKKVDIIFADIYSEQGVDEQQVSSAFFEQCQAKLKQGGLLVLNCWKEHSKDDALKQRLQSQFNHVYACLTGSGNWVIFASQVDCNFNLANNKAALQELSQQLDFNIARVLTRFDEWV</sequence>
<evidence type="ECO:0000313" key="7">
    <source>
        <dbReference type="Proteomes" id="UP000291106"/>
    </source>
</evidence>
<keyword evidence="2 4" id="KW-0808">Transferase</keyword>
<name>A0A411PGB8_9GAMM</name>
<proteinExistence type="inferred from homology"/>
<evidence type="ECO:0000256" key="3">
    <source>
        <dbReference type="ARBA" id="ARBA00023115"/>
    </source>
</evidence>
<dbReference type="Gene3D" id="3.40.50.150">
    <property type="entry name" value="Vaccinia Virus protein VP39"/>
    <property type="match status" value="1"/>
</dbReference>
<keyword evidence="3 4" id="KW-0620">Polyamine biosynthesis</keyword>
<dbReference type="RefSeq" id="WP_130598895.1">
    <property type="nucleotide sequence ID" value="NZ_CP036200.1"/>
</dbReference>
<accession>A0A411PGB8</accession>
<comment type="similarity">
    <text evidence="1">Belongs to the spermidine/spermine synthase family.</text>
</comment>
<protein>
    <submittedName>
        <fullName evidence="6">Spermidine synthase</fullName>
    </submittedName>
</protein>
<dbReference type="CDD" id="cd02440">
    <property type="entry name" value="AdoMet_MTases"/>
    <property type="match status" value="1"/>
</dbReference>
<dbReference type="NCBIfam" id="NF037959">
    <property type="entry name" value="MFS_SpdSyn"/>
    <property type="match status" value="1"/>
</dbReference>
<gene>
    <name evidence="6" type="ORF">EXU30_07770</name>
</gene>
<dbReference type="PANTHER" id="PTHR43317:SF1">
    <property type="entry name" value="THERMOSPERMINE SYNTHASE ACAULIS5"/>
    <property type="match status" value="1"/>
</dbReference>
<dbReference type="PROSITE" id="PS51006">
    <property type="entry name" value="PABS_2"/>
    <property type="match status" value="1"/>
</dbReference>
<evidence type="ECO:0000256" key="1">
    <source>
        <dbReference type="ARBA" id="ARBA00007867"/>
    </source>
</evidence>
<evidence type="ECO:0000259" key="5">
    <source>
        <dbReference type="PROSITE" id="PS51006"/>
    </source>
</evidence>
<dbReference type="EMBL" id="CP036200">
    <property type="protein sequence ID" value="QBF82603.1"/>
    <property type="molecule type" value="Genomic_DNA"/>
</dbReference>
<dbReference type="OrthoDB" id="9761985at2"/>
<dbReference type="InterPro" id="IPR029063">
    <property type="entry name" value="SAM-dependent_MTases_sf"/>
</dbReference>
<reference evidence="6 7" key="1">
    <citation type="submission" date="2019-02" db="EMBL/GenBank/DDBJ databases">
        <title>Shewanella sp. D4-2 isolated from Dokdo Island.</title>
        <authorList>
            <person name="Baek K."/>
        </authorList>
    </citation>
    <scope>NUCLEOTIDE SEQUENCE [LARGE SCALE GENOMIC DNA]</scope>
    <source>
        <strain evidence="6 7">D4-2</strain>
    </source>
</reference>
<dbReference type="Pfam" id="PF01564">
    <property type="entry name" value="Spermine_synth"/>
    <property type="match status" value="1"/>
</dbReference>
<dbReference type="SUPFAM" id="SSF53335">
    <property type="entry name" value="S-adenosyl-L-methionine-dependent methyltransferases"/>
    <property type="match status" value="1"/>
</dbReference>
<dbReference type="Proteomes" id="UP000291106">
    <property type="component" value="Chromosome"/>
</dbReference>
<dbReference type="PANTHER" id="PTHR43317">
    <property type="entry name" value="THERMOSPERMINE SYNTHASE ACAULIS5"/>
    <property type="match status" value="1"/>
</dbReference>
<organism evidence="6 7">
    <name type="scientific">Shewanella maritima</name>
    <dbReference type="NCBI Taxonomy" id="2520507"/>
    <lineage>
        <taxon>Bacteria</taxon>
        <taxon>Pseudomonadati</taxon>
        <taxon>Pseudomonadota</taxon>
        <taxon>Gammaproteobacteria</taxon>
        <taxon>Alteromonadales</taxon>
        <taxon>Shewanellaceae</taxon>
        <taxon>Shewanella</taxon>
    </lineage>
</organism>
<dbReference type="GO" id="GO:0016740">
    <property type="term" value="F:transferase activity"/>
    <property type="evidence" value="ECO:0007669"/>
    <property type="project" value="UniProtKB-UniRule"/>
</dbReference>